<keyword evidence="2" id="KW-1185">Reference proteome</keyword>
<name>A0A9P5Y8I6_9AGAR</name>
<organism evidence="1 2">
    <name type="scientific">Collybia nuda</name>
    <dbReference type="NCBI Taxonomy" id="64659"/>
    <lineage>
        <taxon>Eukaryota</taxon>
        <taxon>Fungi</taxon>
        <taxon>Dikarya</taxon>
        <taxon>Basidiomycota</taxon>
        <taxon>Agaricomycotina</taxon>
        <taxon>Agaricomycetes</taxon>
        <taxon>Agaricomycetidae</taxon>
        <taxon>Agaricales</taxon>
        <taxon>Tricholomatineae</taxon>
        <taxon>Clitocybaceae</taxon>
        <taxon>Collybia</taxon>
    </lineage>
</organism>
<evidence type="ECO:0000313" key="2">
    <source>
        <dbReference type="Proteomes" id="UP000807353"/>
    </source>
</evidence>
<proteinExistence type="predicted"/>
<dbReference type="Proteomes" id="UP000807353">
    <property type="component" value="Unassembled WGS sequence"/>
</dbReference>
<protein>
    <submittedName>
        <fullName evidence="1">Uncharacterized protein</fullName>
    </submittedName>
</protein>
<dbReference type="AlphaFoldDB" id="A0A9P5Y8I6"/>
<sequence length="69" mass="7587">MVTSMTLHYACKPPIYSLLQPSNFIALHINSNGQSRISLQTCPQTPHHGFGLPFTEITGKPQNTHALAK</sequence>
<dbReference type="EMBL" id="MU150265">
    <property type="protein sequence ID" value="KAF9463115.1"/>
    <property type="molecule type" value="Genomic_DNA"/>
</dbReference>
<accession>A0A9P5Y8I6</accession>
<evidence type="ECO:0000313" key="1">
    <source>
        <dbReference type="EMBL" id="KAF9463115.1"/>
    </source>
</evidence>
<gene>
    <name evidence="1" type="ORF">BDZ94DRAFT_1259636</name>
</gene>
<comment type="caution">
    <text evidence="1">The sequence shown here is derived from an EMBL/GenBank/DDBJ whole genome shotgun (WGS) entry which is preliminary data.</text>
</comment>
<reference evidence="1" key="1">
    <citation type="submission" date="2020-11" db="EMBL/GenBank/DDBJ databases">
        <authorList>
            <consortium name="DOE Joint Genome Institute"/>
            <person name="Ahrendt S."/>
            <person name="Riley R."/>
            <person name="Andreopoulos W."/>
            <person name="Labutti K."/>
            <person name="Pangilinan J."/>
            <person name="Ruiz-Duenas F.J."/>
            <person name="Barrasa J.M."/>
            <person name="Sanchez-Garcia M."/>
            <person name="Camarero S."/>
            <person name="Miyauchi S."/>
            <person name="Serrano A."/>
            <person name="Linde D."/>
            <person name="Babiker R."/>
            <person name="Drula E."/>
            <person name="Ayuso-Fernandez I."/>
            <person name="Pacheco R."/>
            <person name="Padilla G."/>
            <person name="Ferreira P."/>
            <person name="Barriuso J."/>
            <person name="Kellner H."/>
            <person name="Castanera R."/>
            <person name="Alfaro M."/>
            <person name="Ramirez L."/>
            <person name="Pisabarro A.G."/>
            <person name="Kuo A."/>
            <person name="Tritt A."/>
            <person name="Lipzen A."/>
            <person name="He G."/>
            <person name="Yan M."/>
            <person name="Ng V."/>
            <person name="Cullen D."/>
            <person name="Martin F."/>
            <person name="Rosso M.-N."/>
            <person name="Henrissat B."/>
            <person name="Hibbett D."/>
            <person name="Martinez A.T."/>
            <person name="Grigoriev I.V."/>
        </authorList>
    </citation>
    <scope>NUCLEOTIDE SEQUENCE</scope>
    <source>
        <strain evidence="1">CBS 247.69</strain>
    </source>
</reference>